<dbReference type="PRINTS" id="PR01179">
    <property type="entry name" value="ODADCRBXLASE"/>
</dbReference>
<dbReference type="InterPro" id="IPR029066">
    <property type="entry name" value="PLP-binding_barrel"/>
</dbReference>
<evidence type="ECO:0000259" key="3">
    <source>
        <dbReference type="Pfam" id="PF02784"/>
    </source>
</evidence>
<name>A0A7X1ZFT3_9PROT</name>
<dbReference type="Gene3D" id="3.20.20.10">
    <property type="entry name" value="Alanine racemase"/>
    <property type="match status" value="1"/>
</dbReference>
<dbReference type="Gene3D" id="2.40.37.10">
    <property type="entry name" value="Lyase, Ornithine Decarboxylase, Chain A, domain 1"/>
    <property type="match status" value="1"/>
</dbReference>
<evidence type="ECO:0000256" key="2">
    <source>
        <dbReference type="ARBA" id="ARBA00022898"/>
    </source>
</evidence>
<dbReference type="SUPFAM" id="SSF50621">
    <property type="entry name" value="Alanine racemase C-terminal domain-like"/>
    <property type="match status" value="1"/>
</dbReference>
<reference evidence="4 5" key="1">
    <citation type="submission" date="2019-10" db="EMBL/GenBank/DDBJ databases">
        <title>Draft whole-genome sequence of the purple nonsulfur photosynthetic bacterium Roseospira navarrensis DSM 15114.</title>
        <authorList>
            <person name="Kyndt J.A."/>
            <person name="Meyer T.E."/>
        </authorList>
    </citation>
    <scope>NUCLEOTIDE SEQUENCE [LARGE SCALE GENOMIC DNA]</scope>
    <source>
        <strain evidence="4 5">DSM 15114</strain>
    </source>
</reference>
<dbReference type="Pfam" id="PF02784">
    <property type="entry name" value="Orn_Arg_deC_N"/>
    <property type="match status" value="1"/>
</dbReference>
<dbReference type="InterPro" id="IPR009006">
    <property type="entry name" value="Ala_racemase/Decarboxylase_C"/>
</dbReference>
<protein>
    <recommendedName>
        <fullName evidence="3">Orn/DAP/Arg decarboxylase 2 N-terminal domain-containing protein</fullName>
    </recommendedName>
</protein>
<evidence type="ECO:0000313" key="4">
    <source>
        <dbReference type="EMBL" id="MQX37557.1"/>
    </source>
</evidence>
<dbReference type="GO" id="GO:0009089">
    <property type="term" value="P:lysine biosynthetic process via diaminopimelate"/>
    <property type="evidence" value="ECO:0007669"/>
    <property type="project" value="TreeGrafter"/>
</dbReference>
<evidence type="ECO:0000256" key="1">
    <source>
        <dbReference type="ARBA" id="ARBA00001933"/>
    </source>
</evidence>
<keyword evidence="5" id="KW-1185">Reference proteome</keyword>
<dbReference type="RefSeq" id="WP_153345160.1">
    <property type="nucleotide sequence ID" value="NZ_WIVE01000047.1"/>
</dbReference>
<evidence type="ECO:0000313" key="5">
    <source>
        <dbReference type="Proteomes" id="UP000434582"/>
    </source>
</evidence>
<dbReference type="SUPFAM" id="SSF51419">
    <property type="entry name" value="PLP-binding barrel"/>
    <property type="match status" value="1"/>
</dbReference>
<dbReference type="OrthoDB" id="9802147at2"/>
<dbReference type="Proteomes" id="UP000434582">
    <property type="component" value="Unassembled WGS sequence"/>
</dbReference>
<dbReference type="PANTHER" id="PTHR43727">
    <property type="entry name" value="DIAMINOPIMELATE DECARBOXYLASE"/>
    <property type="match status" value="1"/>
</dbReference>
<dbReference type="PANTHER" id="PTHR43727:SF2">
    <property type="entry name" value="GROUP IV DECARBOXYLASE"/>
    <property type="match status" value="1"/>
</dbReference>
<keyword evidence="2" id="KW-0663">Pyridoxal phosphate</keyword>
<dbReference type="InterPro" id="IPR000183">
    <property type="entry name" value="Orn/DAP/Arg_de-COase"/>
</dbReference>
<dbReference type="EMBL" id="WIVE01000047">
    <property type="protein sequence ID" value="MQX37557.1"/>
    <property type="molecule type" value="Genomic_DNA"/>
</dbReference>
<comment type="caution">
    <text evidence="4">The sequence shown here is derived from an EMBL/GenBank/DDBJ whole genome shotgun (WGS) entry which is preliminary data.</text>
</comment>
<proteinExistence type="predicted"/>
<sequence length="382" mass="39537">MPPAPALSPPPEVLNRAAHLEAPAFLLHRPTLVARLSALRAAWDAYAYPVKAQPHPDALAAAVALGLDLDVCGSEELDAALATGAEGHRITWTSPWGDAALFDRLASLGARAYLDSLDQVALWSARHPGRGAGLRLSAGPGTYGEKFGLAVADLPAALTHLRAAGCSLTGLHAHASVTAPDDPDELAAPALDVLAGAVGALDEPPATLRISLGGGWPVRPLTESAPSLGTALLEAARARLAEPLRQRGCTVTLAVEVGEHVLAPAGVYVARVAAVHDRAERRVVVLAAPWVVAPRYEDYPVGFFRPGRDGLHPLDTAPGPTTVYGASNGPADVVSRGAPLPRPQIGDLAIIGHCGAYLSTLMAPFNGRSMPPMLMVDESPAP</sequence>
<dbReference type="AlphaFoldDB" id="A0A7X1ZFT3"/>
<gene>
    <name evidence="4" type="ORF">GHC57_13620</name>
</gene>
<dbReference type="InterPro" id="IPR022644">
    <property type="entry name" value="De-COase2_N"/>
</dbReference>
<accession>A0A7X1ZFT3</accession>
<comment type="cofactor">
    <cofactor evidence="1">
        <name>pyridoxal 5'-phosphate</name>
        <dbReference type="ChEBI" id="CHEBI:597326"/>
    </cofactor>
</comment>
<dbReference type="GO" id="GO:0008836">
    <property type="term" value="F:diaminopimelate decarboxylase activity"/>
    <property type="evidence" value="ECO:0007669"/>
    <property type="project" value="TreeGrafter"/>
</dbReference>
<organism evidence="4 5">
    <name type="scientific">Roseospira navarrensis</name>
    <dbReference type="NCBI Taxonomy" id="140058"/>
    <lineage>
        <taxon>Bacteria</taxon>
        <taxon>Pseudomonadati</taxon>
        <taxon>Pseudomonadota</taxon>
        <taxon>Alphaproteobacteria</taxon>
        <taxon>Rhodospirillales</taxon>
        <taxon>Rhodospirillaceae</taxon>
        <taxon>Roseospira</taxon>
    </lineage>
</organism>
<feature type="domain" description="Orn/DAP/Arg decarboxylase 2 N-terminal" evidence="3">
    <location>
        <begin position="45"/>
        <end position="261"/>
    </location>
</feature>